<keyword evidence="1" id="KW-0812">Transmembrane</keyword>
<dbReference type="Proteomes" id="UP000029121">
    <property type="component" value="Unassembled WGS sequence"/>
</dbReference>
<dbReference type="KEGG" id="crb:17899362"/>
<evidence type="ECO:0000313" key="2">
    <source>
        <dbReference type="EMBL" id="EOA36681.1"/>
    </source>
</evidence>
<accession>R0GLN3</accession>
<keyword evidence="3" id="KW-1185">Reference proteome</keyword>
<feature type="transmembrane region" description="Helical" evidence="1">
    <location>
        <begin position="77"/>
        <end position="97"/>
    </location>
</feature>
<dbReference type="EMBL" id="KB870805">
    <property type="protein sequence ID" value="EOA36681.1"/>
    <property type="molecule type" value="Genomic_DNA"/>
</dbReference>
<feature type="non-terminal residue" evidence="2">
    <location>
        <position position="1"/>
    </location>
</feature>
<proteinExistence type="predicted"/>
<evidence type="ECO:0000313" key="3">
    <source>
        <dbReference type="Proteomes" id="UP000029121"/>
    </source>
</evidence>
<keyword evidence="1" id="KW-0472">Membrane</keyword>
<dbReference type="STRING" id="81985.R0GLN3"/>
<name>R0GLN3_9BRAS</name>
<dbReference type="OrthoDB" id="1112527at2759"/>
<gene>
    <name evidence="2" type="ORF">CARUB_v10012034mg</name>
</gene>
<dbReference type="AlphaFoldDB" id="R0GLN3"/>
<feature type="transmembrane region" description="Helical" evidence="1">
    <location>
        <begin position="25"/>
        <end position="42"/>
    </location>
</feature>
<keyword evidence="1" id="KW-1133">Transmembrane helix</keyword>
<reference evidence="3" key="1">
    <citation type="journal article" date="2013" name="Nat. Genet.">
        <title>The Capsella rubella genome and the genomic consequences of rapid mating system evolution.</title>
        <authorList>
            <person name="Slotte T."/>
            <person name="Hazzouri K.M."/>
            <person name="Agren J.A."/>
            <person name="Koenig D."/>
            <person name="Maumus F."/>
            <person name="Guo Y.L."/>
            <person name="Steige K."/>
            <person name="Platts A.E."/>
            <person name="Escobar J.S."/>
            <person name="Newman L.K."/>
            <person name="Wang W."/>
            <person name="Mandakova T."/>
            <person name="Vello E."/>
            <person name="Smith L.M."/>
            <person name="Henz S.R."/>
            <person name="Steffen J."/>
            <person name="Takuno S."/>
            <person name="Brandvain Y."/>
            <person name="Coop G."/>
            <person name="Andolfatto P."/>
            <person name="Hu T.T."/>
            <person name="Blanchette M."/>
            <person name="Clark R.M."/>
            <person name="Quesneville H."/>
            <person name="Nordborg M."/>
            <person name="Gaut B.S."/>
            <person name="Lysak M.A."/>
            <person name="Jenkins J."/>
            <person name="Grimwood J."/>
            <person name="Chapman J."/>
            <person name="Prochnik S."/>
            <person name="Shu S."/>
            <person name="Rokhsar D."/>
            <person name="Schmutz J."/>
            <person name="Weigel D."/>
            <person name="Wright S.I."/>
        </authorList>
    </citation>
    <scope>NUCLEOTIDE SEQUENCE [LARGE SCALE GENOMIC DNA]</scope>
    <source>
        <strain evidence="3">cv. Monte Gargano</strain>
    </source>
</reference>
<organism evidence="2 3">
    <name type="scientific">Capsella rubella</name>
    <dbReference type="NCBI Taxonomy" id="81985"/>
    <lineage>
        <taxon>Eukaryota</taxon>
        <taxon>Viridiplantae</taxon>
        <taxon>Streptophyta</taxon>
        <taxon>Embryophyta</taxon>
        <taxon>Tracheophyta</taxon>
        <taxon>Spermatophyta</taxon>
        <taxon>Magnoliopsida</taxon>
        <taxon>eudicotyledons</taxon>
        <taxon>Gunneridae</taxon>
        <taxon>Pentapetalae</taxon>
        <taxon>rosids</taxon>
        <taxon>malvids</taxon>
        <taxon>Brassicales</taxon>
        <taxon>Brassicaceae</taxon>
        <taxon>Camelineae</taxon>
        <taxon>Capsella</taxon>
    </lineage>
</organism>
<protein>
    <submittedName>
        <fullName evidence="2">Uncharacterized protein</fullName>
    </submittedName>
</protein>
<sequence>SLIAMEDDDGGHERREETRRVNDRFFVAVSLAIFTGICKRAAGFDVSDTNPGTESTKSGHVAFYCALELNKLADQCFLFAIIRLTLSFLGLTFAPVVMRRLREETDMKLMMGSFCLVVSLCFLAYLRWFVVG</sequence>
<evidence type="ECO:0000256" key="1">
    <source>
        <dbReference type="SAM" id="Phobius"/>
    </source>
</evidence>
<feature type="transmembrane region" description="Helical" evidence="1">
    <location>
        <begin position="109"/>
        <end position="130"/>
    </location>
</feature>